<feature type="compositionally biased region" description="Polar residues" evidence="1">
    <location>
        <begin position="1"/>
        <end position="13"/>
    </location>
</feature>
<keyword evidence="3" id="KW-1185">Reference proteome</keyword>
<feature type="region of interest" description="Disordered" evidence="1">
    <location>
        <begin position="1"/>
        <end position="39"/>
    </location>
</feature>
<dbReference type="Proteomes" id="UP001234178">
    <property type="component" value="Unassembled WGS sequence"/>
</dbReference>
<dbReference type="EMBL" id="JAOYFB010000001">
    <property type="protein sequence ID" value="KAK4002857.1"/>
    <property type="molecule type" value="Genomic_DNA"/>
</dbReference>
<reference evidence="2 3" key="1">
    <citation type="journal article" date="2023" name="Nucleic Acids Res.">
        <title>The hologenome of Daphnia magna reveals possible DNA methylation and microbiome-mediated evolution of the host genome.</title>
        <authorList>
            <person name="Chaturvedi A."/>
            <person name="Li X."/>
            <person name="Dhandapani V."/>
            <person name="Marshall H."/>
            <person name="Kissane S."/>
            <person name="Cuenca-Cambronero M."/>
            <person name="Asole G."/>
            <person name="Calvet F."/>
            <person name="Ruiz-Romero M."/>
            <person name="Marangio P."/>
            <person name="Guigo R."/>
            <person name="Rago D."/>
            <person name="Mirbahai L."/>
            <person name="Eastwood N."/>
            <person name="Colbourne J.K."/>
            <person name="Zhou J."/>
            <person name="Mallon E."/>
            <person name="Orsini L."/>
        </authorList>
    </citation>
    <scope>NUCLEOTIDE SEQUENCE [LARGE SCALE GENOMIC DNA]</scope>
    <source>
        <strain evidence="2">LRV0_1</strain>
    </source>
</reference>
<evidence type="ECO:0000313" key="2">
    <source>
        <dbReference type="EMBL" id="KAK4002857.1"/>
    </source>
</evidence>
<comment type="caution">
    <text evidence="2">The sequence shown here is derived from an EMBL/GenBank/DDBJ whole genome shotgun (WGS) entry which is preliminary data.</text>
</comment>
<evidence type="ECO:0000313" key="3">
    <source>
        <dbReference type="Proteomes" id="UP001234178"/>
    </source>
</evidence>
<name>A0ABQ9YQG0_9CRUS</name>
<organism evidence="2 3">
    <name type="scientific">Daphnia magna</name>
    <dbReference type="NCBI Taxonomy" id="35525"/>
    <lineage>
        <taxon>Eukaryota</taxon>
        <taxon>Metazoa</taxon>
        <taxon>Ecdysozoa</taxon>
        <taxon>Arthropoda</taxon>
        <taxon>Crustacea</taxon>
        <taxon>Branchiopoda</taxon>
        <taxon>Diplostraca</taxon>
        <taxon>Cladocera</taxon>
        <taxon>Anomopoda</taxon>
        <taxon>Daphniidae</taxon>
        <taxon>Daphnia</taxon>
    </lineage>
</organism>
<proteinExistence type="predicted"/>
<gene>
    <name evidence="2" type="ORF">OUZ56_004652</name>
</gene>
<feature type="compositionally biased region" description="Polar residues" evidence="1">
    <location>
        <begin position="22"/>
        <end position="33"/>
    </location>
</feature>
<evidence type="ECO:0000256" key="1">
    <source>
        <dbReference type="SAM" id="MobiDB-lite"/>
    </source>
</evidence>
<sequence length="89" mass="9897">MSKDNMQTTSRPGSTWLPPSQPETMTNMSSNFNAPPERIQQEECPPVYASLEIRGRRANASVRGVSIDRPWHIQGKQSIVVVCLCIRAG</sequence>
<protein>
    <submittedName>
        <fullName evidence="2">Uncharacterized protein</fullName>
    </submittedName>
</protein>
<accession>A0ABQ9YQG0</accession>